<organism evidence="7 8">
    <name type="scientific">Anaeromonas frigoriresistens</name>
    <dbReference type="NCBI Taxonomy" id="2683708"/>
    <lineage>
        <taxon>Bacteria</taxon>
        <taxon>Bacillati</taxon>
        <taxon>Bacillota</taxon>
        <taxon>Tissierellia</taxon>
        <taxon>Tissierellales</taxon>
        <taxon>Thermohalobacteraceae</taxon>
        <taxon>Anaeromonas</taxon>
    </lineage>
</organism>
<feature type="domain" description="D-isomer specific 2-hydroxyacid dehydrogenase NAD-binding" evidence="6">
    <location>
        <begin position="107"/>
        <end position="277"/>
    </location>
</feature>
<evidence type="ECO:0000256" key="2">
    <source>
        <dbReference type="ARBA" id="ARBA00023002"/>
    </source>
</evidence>
<dbReference type="EMBL" id="WSFT01000053">
    <property type="protein sequence ID" value="MBS4539616.1"/>
    <property type="molecule type" value="Genomic_DNA"/>
</dbReference>
<dbReference type="Proteomes" id="UP000724672">
    <property type="component" value="Unassembled WGS sequence"/>
</dbReference>
<dbReference type="InterPro" id="IPR006139">
    <property type="entry name" value="D-isomer_2_OHA_DH_cat_dom"/>
</dbReference>
<dbReference type="Gene3D" id="3.40.50.720">
    <property type="entry name" value="NAD(P)-binding Rossmann-like Domain"/>
    <property type="match status" value="2"/>
</dbReference>
<dbReference type="SUPFAM" id="SSF51735">
    <property type="entry name" value="NAD(P)-binding Rossmann-fold domains"/>
    <property type="match status" value="1"/>
</dbReference>
<protein>
    <submittedName>
        <fullName evidence="7">Phosphoglycerate dehydrogenase</fullName>
    </submittedName>
</protein>
<sequence>MFLKALFTYDYGQEEMKRIEKLGYDIIVKKEKGIEVTKDIKDIDVLVCYNPFETLEINKLDNLKWIQVSSIGIDQVPKETIKEKNIILTNNRGGYSIPMGEWIVLKILEMLKNSKELYENQKNKKWKIDTSILELYNKTVGFVGTGTIAQEAAKRLQGFGVEVLGLNTKGRDVEYFDKCYANEEIETLYKKSDVVIISVPYTKDTHHMIDEEAFNKMKDGVYLVNIARGSIINEKDMIKALKSGQIKKAALDVFEEEPLPKNSELWDLDNVIITSHSSWMSEMRNERRYNTIYKNMKRYINNEGLINKVNIEKGY</sequence>
<evidence type="ECO:0000256" key="1">
    <source>
        <dbReference type="ARBA" id="ARBA00005854"/>
    </source>
</evidence>
<dbReference type="InterPro" id="IPR036291">
    <property type="entry name" value="NAD(P)-bd_dom_sf"/>
</dbReference>
<reference evidence="7" key="1">
    <citation type="submission" date="2019-12" db="EMBL/GenBank/DDBJ databases">
        <title>Clostridiaceae gen. nov. sp. nov., isolated from sediment in Xinjiang, China.</title>
        <authorList>
            <person name="Zhang R."/>
        </authorList>
    </citation>
    <scope>NUCLEOTIDE SEQUENCE</scope>
    <source>
        <strain evidence="7">D2Q-11</strain>
    </source>
</reference>
<dbReference type="Pfam" id="PF00389">
    <property type="entry name" value="2-Hacid_dh"/>
    <property type="match status" value="1"/>
</dbReference>
<keyword evidence="2 4" id="KW-0560">Oxidoreductase</keyword>
<name>A0A942Z7J1_9FIRM</name>
<gene>
    <name evidence="7" type="ORF">GOQ27_14170</name>
</gene>
<accession>A0A942Z7J1</accession>
<dbReference type="PANTHER" id="PTHR43333:SF1">
    <property type="entry name" value="D-ISOMER SPECIFIC 2-HYDROXYACID DEHYDROGENASE NAD-BINDING DOMAIN-CONTAINING PROTEIN"/>
    <property type="match status" value="1"/>
</dbReference>
<keyword evidence="8" id="KW-1185">Reference proteome</keyword>
<dbReference type="SUPFAM" id="SSF52283">
    <property type="entry name" value="Formate/glycerate dehydrogenase catalytic domain-like"/>
    <property type="match status" value="1"/>
</dbReference>
<evidence type="ECO:0000259" key="6">
    <source>
        <dbReference type="Pfam" id="PF02826"/>
    </source>
</evidence>
<dbReference type="GO" id="GO:0016616">
    <property type="term" value="F:oxidoreductase activity, acting on the CH-OH group of donors, NAD or NADP as acceptor"/>
    <property type="evidence" value="ECO:0007669"/>
    <property type="project" value="InterPro"/>
</dbReference>
<dbReference type="AlphaFoldDB" id="A0A942Z7J1"/>
<evidence type="ECO:0000256" key="4">
    <source>
        <dbReference type="RuleBase" id="RU003719"/>
    </source>
</evidence>
<comment type="caution">
    <text evidence="7">The sequence shown here is derived from an EMBL/GenBank/DDBJ whole genome shotgun (WGS) entry which is preliminary data.</text>
</comment>
<dbReference type="PROSITE" id="PS00671">
    <property type="entry name" value="D_2_HYDROXYACID_DH_3"/>
    <property type="match status" value="1"/>
</dbReference>
<dbReference type="InterPro" id="IPR029753">
    <property type="entry name" value="D-isomer_DH_CS"/>
</dbReference>
<evidence type="ECO:0000256" key="3">
    <source>
        <dbReference type="ARBA" id="ARBA00023027"/>
    </source>
</evidence>
<dbReference type="PANTHER" id="PTHR43333">
    <property type="entry name" value="2-HACID_DH_C DOMAIN-CONTAINING PROTEIN"/>
    <property type="match status" value="1"/>
</dbReference>
<evidence type="ECO:0000313" key="7">
    <source>
        <dbReference type="EMBL" id="MBS4539616.1"/>
    </source>
</evidence>
<dbReference type="Pfam" id="PF02826">
    <property type="entry name" value="2-Hacid_dh_C"/>
    <property type="match status" value="1"/>
</dbReference>
<evidence type="ECO:0000313" key="8">
    <source>
        <dbReference type="Proteomes" id="UP000724672"/>
    </source>
</evidence>
<feature type="domain" description="D-isomer specific 2-hydroxyacid dehydrogenase catalytic" evidence="5">
    <location>
        <begin position="9"/>
        <end position="310"/>
    </location>
</feature>
<dbReference type="GO" id="GO:0051287">
    <property type="term" value="F:NAD binding"/>
    <property type="evidence" value="ECO:0007669"/>
    <property type="project" value="InterPro"/>
</dbReference>
<dbReference type="InterPro" id="IPR006140">
    <property type="entry name" value="D-isomer_DH_NAD-bd"/>
</dbReference>
<keyword evidence="3" id="KW-0520">NAD</keyword>
<evidence type="ECO:0000259" key="5">
    <source>
        <dbReference type="Pfam" id="PF00389"/>
    </source>
</evidence>
<dbReference type="CDD" id="cd12155">
    <property type="entry name" value="PGDH_1"/>
    <property type="match status" value="1"/>
</dbReference>
<comment type="similarity">
    <text evidence="1 4">Belongs to the D-isomer specific 2-hydroxyacid dehydrogenase family.</text>
</comment>
<proteinExistence type="inferred from homology"/>
<dbReference type="RefSeq" id="WP_203367539.1">
    <property type="nucleotide sequence ID" value="NZ_WSFT01000053.1"/>
</dbReference>